<evidence type="ECO:0000313" key="1">
    <source>
        <dbReference type="EMBL" id="ACJ29751.1"/>
    </source>
</evidence>
<reference evidence="1 2" key="1">
    <citation type="journal article" date="2008" name="PLoS ONE">
        <title>Environmental adaptation: genomic analysis of the piezotolerant and psychrotolerant deep-sea iron reducing bacterium Shewanella piezotolerans WP3.</title>
        <authorList>
            <person name="Wang F."/>
            <person name="Wang J."/>
            <person name="Jian H."/>
            <person name="Zhang B."/>
            <person name="Li S."/>
            <person name="Wang F."/>
            <person name="Zeng X."/>
            <person name="Gao L."/>
            <person name="Bartlett D.H."/>
            <person name="Yu J."/>
            <person name="Hu S."/>
            <person name="Xiao X."/>
        </authorList>
    </citation>
    <scope>NUCLEOTIDE SEQUENCE [LARGE SCALE GENOMIC DNA]</scope>
    <source>
        <strain evidence="2">WP3 / JCM 13877</strain>
    </source>
</reference>
<proteinExistence type="predicted"/>
<accession>B8CR79</accession>
<dbReference type="EMBL" id="CP000472">
    <property type="protein sequence ID" value="ACJ29751.1"/>
    <property type="molecule type" value="Genomic_DNA"/>
</dbReference>
<keyword evidence="2" id="KW-1185">Reference proteome</keyword>
<evidence type="ECO:0000313" key="2">
    <source>
        <dbReference type="Proteomes" id="UP000000753"/>
    </source>
</evidence>
<dbReference type="AlphaFoldDB" id="B8CR79"/>
<protein>
    <submittedName>
        <fullName evidence="1">Uncharacterized protein</fullName>
    </submittedName>
</protein>
<sequence length="33" mass="3708">MFLLKYLAVVDLVIKSFLQARHTNTAKAIKTSS</sequence>
<gene>
    <name evidence="1" type="ordered locus">swp_3033</name>
</gene>
<dbReference type="HOGENOM" id="CLU_3383746_0_0_6"/>
<organism evidence="1 2">
    <name type="scientific">Shewanella piezotolerans (strain WP3 / JCM 13877)</name>
    <dbReference type="NCBI Taxonomy" id="225849"/>
    <lineage>
        <taxon>Bacteria</taxon>
        <taxon>Pseudomonadati</taxon>
        <taxon>Pseudomonadota</taxon>
        <taxon>Gammaproteobacteria</taxon>
        <taxon>Alteromonadales</taxon>
        <taxon>Shewanellaceae</taxon>
        <taxon>Shewanella</taxon>
    </lineage>
</organism>
<name>B8CR79_SHEPW</name>
<dbReference type="Proteomes" id="UP000000753">
    <property type="component" value="Chromosome"/>
</dbReference>
<dbReference type="KEGG" id="swp:swp_3033"/>